<dbReference type="EMBL" id="FXBL01000004">
    <property type="protein sequence ID" value="SMH34569.1"/>
    <property type="molecule type" value="Genomic_DNA"/>
</dbReference>
<keyword evidence="3" id="KW-1185">Reference proteome</keyword>
<feature type="signal peptide" evidence="1">
    <location>
        <begin position="1"/>
        <end position="23"/>
    </location>
</feature>
<feature type="chain" id="PRO_5012869344" evidence="1">
    <location>
        <begin position="24"/>
        <end position="301"/>
    </location>
</feature>
<dbReference type="AlphaFoldDB" id="A0A1X7NAH3"/>
<sequence>MAIGRLSLILALATFAPMSPASAGWREDLGVFRVGIVLPAASAPQLEGAERIRAGFANALEMPVELFTARDYAVLADAQASGRIQYAIHTATSYASAWLLCSCVEPLVAPVAEDGSTGIRSVLIARPDGPPTPEAAISAKVAIGPADSVAGRLIPLAEFRPGGAALSGAETFLAPASSDTEAEASLESGAVAAMFGFTRSNAEGTALGGTPERLSSAGLQGTKVIWTSNLLRNGPHAVRSNLPAEAKAALKSFLTGMRASDPELYDLIERRFSGGFVAVGQDDYASAVDLVRKASRPLDEE</sequence>
<accession>A0A1X7NAH3</accession>
<proteinExistence type="predicted"/>
<name>A0A1X7NAH3_9HYPH</name>
<dbReference type="Pfam" id="PF12974">
    <property type="entry name" value="Phosphonate-bd"/>
    <property type="match status" value="1"/>
</dbReference>
<dbReference type="PANTHER" id="PTHR35841">
    <property type="entry name" value="PHOSPHONATES-BINDING PERIPLASMIC PROTEIN"/>
    <property type="match status" value="1"/>
</dbReference>
<dbReference type="Proteomes" id="UP000193083">
    <property type="component" value="Unassembled WGS sequence"/>
</dbReference>
<evidence type="ECO:0000256" key="1">
    <source>
        <dbReference type="SAM" id="SignalP"/>
    </source>
</evidence>
<keyword evidence="1" id="KW-0732">Signal</keyword>
<evidence type="ECO:0000313" key="2">
    <source>
        <dbReference type="EMBL" id="SMH34569.1"/>
    </source>
</evidence>
<organism evidence="2 3">
    <name type="scientific">Mesorhizobium australicum</name>
    <dbReference type="NCBI Taxonomy" id="536018"/>
    <lineage>
        <taxon>Bacteria</taxon>
        <taxon>Pseudomonadati</taxon>
        <taxon>Pseudomonadota</taxon>
        <taxon>Alphaproteobacteria</taxon>
        <taxon>Hyphomicrobiales</taxon>
        <taxon>Phyllobacteriaceae</taxon>
        <taxon>Mesorhizobium</taxon>
    </lineage>
</organism>
<dbReference type="SUPFAM" id="SSF53850">
    <property type="entry name" value="Periplasmic binding protein-like II"/>
    <property type="match status" value="1"/>
</dbReference>
<dbReference type="Gene3D" id="3.40.190.10">
    <property type="entry name" value="Periplasmic binding protein-like II"/>
    <property type="match status" value="2"/>
</dbReference>
<dbReference type="OrthoDB" id="7672583at2"/>
<evidence type="ECO:0000313" key="3">
    <source>
        <dbReference type="Proteomes" id="UP000193083"/>
    </source>
</evidence>
<protein>
    <submittedName>
        <fullName evidence="2">Phosphonate transport system substrate-binding protein</fullName>
    </submittedName>
</protein>
<gene>
    <name evidence="2" type="ORF">SAMN02982922_1528</name>
</gene>
<reference evidence="2 3" key="1">
    <citation type="submission" date="2017-04" db="EMBL/GenBank/DDBJ databases">
        <authorList>
            <person name="Afonso C.L."/>
            <person name="Miller P.J."/>
            <person name="Scott M.A."/>
            <person name="Spackman E."/>
            <person name="Goraichik I."/>
            <person name="Dimitrov K.M."/>
            <person name="Suarez D.L."/>
            <person name="Swayne D.E."/>
        </authorList>
    </citation>
    <scope>NUCLEOTIDE SEQUENCE [LARGE SCALE GENOMIC DNA]</scope>
    <source>
        <strain evidence="2 3">B5P</strain>
    </source>
</reference>
<dbReference type="RefSeq" id="WP_085463615.1">
    <property type="nucleotide sequence ID" value="NZ_FXBL01000004.1"/>
</dbReference>
<dbReference type="PANTHER" id="PTHR35841:SF1">
    <property type="entry name" value="PHOSPHONATES-BINDING PERIPLASMIC PROTEIN"/>
    <property type="match status" value="1"/>
</dbReference>